<feature type="transmembrane region" description="Helical" evidence="1">
    <location>
        <begin position="61"/>
        <end position="78"/>
    </location>
</feature>
<name>A0AAJ5T910_9BURK</name>
<gene>
    <name evidence="2" type="ORF">BSTAB16_7681</name>
</gene>
<organism evidence="2 3">
    <name type="scientific">Burkholderia stabilis</name>
    <dbReference type="NCBI Taxonomy" id="95485"/>
    <lineage>
        <taxon>Bacteria</taxon>
        <taxon>Pseudomonadati</taxon>
        <taxon>Pseudomonadota</taxon>
        <taxon>Betaproteobacteria</taxon>
        <taxon>Burkholderiales</taxon>
        <taxon>Burkholderiaceae</taxon>
        <taxon>Burkholderia</taxon>
        <taxon>Burkholderia cepacia complex</taxon>
    </lineage>
</organism>
<accession>A0AAJ5T910</accession>
<evidence type="ECO:0000313" key="3">
    <source>
        <dbReference type="Proteomes" id="UP000268684"/>
    </source>
</evidence>
<reference evidence="2 3" key="1">
    <citation type="submission" date="2017-11" db="EMBL/GenBank/DDBJ databases">
        <authorList>
            <person name="Seth-Smith MB H."/>
        </authorList>
    </citation>
    <scope>NUCLEOTIDE SEQUENCE [LARGE SCALE GENOMIC DNA]</scope>
    <source>
        <strain evidence="2">E</strain>
        <plasmid evidence="3">iv</plasmid>
    </source>
</reference>
<dbReference type="Proteomes" id="UP000268684">
    <property type="component" value="Plasmid IV"/>
</dbReference>
<keyword evidence="1" id="KW-0812">Transmembrane</keyword>
<dbReference type="GeneID" id="39468079"/>
<keyword evidence="1" id="KW-0472">Membrane</keyword>
<dbReference type="AlphaFoldDB" id="A0AAJ5T910"/>
<keyword evidence="2" id="KW-0614">Plasmid</keyword>
<dbReference type="RefSeq" id="WP_049036540.1">
    <property type="nucleotide sequence ID" value="NZ_LR025745.1"/>
</dbReference>
<evidence type="ECO:0000256" key="1">
    <source>
        <dbReference type="SAM" id="Phobius"/>
    </source>
</evidence>
<dbReference type="EMBL" id="LR025745">
    <property type="protein sequence ID" value="VBB17462.1"/>
    <property type="molecule type" value="Genomic_DNA"/>
</dbReference>
<proteinExistence type="predicted"/>
<sequence length="173" mass="19175">MSEQEIKWTNLHPVLCAPPTQAELDAERRRALRWWFSACGVVAAIELCVLSRVLWGQTSSVLGGFVMFLLVVFAIPILSDASPWSTNTAWSPMAADDLPVLRDVFARDALDAESVEQYRQQVAALGRPLVRRDLRLIAEHRQAVRTWIAQEASARDLAAFSEPGEMSREAGGA</sequence>
<geneLocation type="plasmid" evidence="3">
    <name>iv</name>
</geneLocation>
<feature type="transmembrane region" description="Helical" evidence="1">
    <location>
        <begin position="34"/>
        <end position="55"/>
    </location>
</feature>
<keyword evidence="1" id="KW-1133">Transmembrane helix</keyword>
<protein>
    <submittedName>
        <fullName evidence="2">Uncharacterized protein</fullName>
    </submittedName>
</protein>
<keyword evidence="3" id="KW-1185">Reference proteome</keyword>
<evidence type="ECO:0000313" key="2">
    <source>
        <dbReference type="EMBL" id="VBB17462.1"/>
    </source>
</evidence>